<accession>A0A4U6S2Q1</accession>
<dbReference type="Proteomes" id="UP000305095">
    <property type="component" value="Unassembled WGS sequence"/>
</dbReference>
<comment type="caution">
    <text evidence="1">The sequence shown here is derived from an EMBL/GenBank/DDBJ whole genome shotgun (WGS) entry which is preliminary data.</text>
</comment>
<sequence length="91" mass="10436">MPEVTEADYEHLQGRVQAQNLLLRALYTNWAERQPDPIGNMRKSIGLLIDSVRDTNPPQDDFEHRVWDHIDAELDQFAEAVATRLKALGHS</sequence>
<dbReference type="AlphaFoldDB" id="A0A4U6S2Q1"/>
<evidence type="ECO:0000313" key="2">
    <source>
        <dbReference type="Proteomes" id="UP000305095"/>
    </source>
</evidence>
<dbReference type="RefSeq" id="WP_137478324.1">
    <property type="nucleotide sequence ID" value="NZ_SZZP01000006.1"/>
</dbReference>
<proteinExistence type="predicted"/>
<gene>
    <name evidence="1" type="ORF">FDV58_11330</name>
</gene>
<protein>
    <submittedName>
        <fullName evidence="1">Uncharacterized protein</fullName>
    </submittedName>
</protein>
<reference evidence="1 2" key="1">
    <citation type="submission" date="2019-05" db="EMBL/GenBank/DDBJ databases">
        <title>Draft Genome of Bradyrhizobium elkanii strain SEMIA 938, Used in Commercial Inoculants for Lupinus spp. in Brazil.</title>
        <authorList>
            <person name="Hungria M."/>
            <person name="Delamuta J.R.M."/>
            <person name="Ribeiro R.A."/>
            <person name="Nogueira M.A."/>
        </authorList>
    </citation>
    <scope>NUCLEOTIDE SEQUENCE [LARGE SCALE GENOMIC DNA]</scope>
    <source>
        <strain evidence="1 2">Semia 938</strain>
    </source>
</reference>
<name>A0A4U6S2Q1_BRAEL</name>
<organism evidence="1 2">
    <name type="scientific">Bradyrhizobium elkanii</name>
    <dbReference type="NCBI Taxonomy" id="29448"/>
    <lineage>
        <taxon>Bacteria</taxon>
        <taxon>Pseudomonadati</taxon>
        <taxon>Pseudomonadota</taxon>
        <taxon>Alphaproteobacteria</taxon>
        <taxon>Hyphomicrobiales</taxon>
        <taxon>Nitrobacteraceae</taxon>
        <taxon>Bradyrhizobium</taxon>
    </lineage>
</organism>
<dbReference type="EMBL" id="SZZP01000006">
    <property type="protein sequence ID" value="TKV81470.1"/>
    <property type="molecule type" value="Genomic_DNA"/>
</dbReference>
<evidence type="ECO:0000313" key="1">
    <source>
        <dbReference type="EMBL" id="TKV81470.1"/>
    </source>
</evidence>